<organism evidence="5 6">
    <name type="scientific">Populus euphratica</name>
    <name type="common">Euphrates poplar</name>
    <dbReference type="NCBI Taxonomy" id="75702"/>
    <lineage>
        <taxon>Eukaryota</taxon>
        <taxon>Viridiplantae</taxon>
        <taxon>Streptophyta</taxon>
        <taxon>Embryophyta</taxon>
        <taxon>Tracheophyta</taxon>
        <taxon>Spermatophyta</taxon>
        <taxon>Magnoliopsida</taxon>
        <taxon>eudicotyledons</taxon>
        <taxon>Gunneridae</taxon>
        <taxon>Pentapetalae</taxon>
        <taxon>rosids</taxon>
        <taxon>fabids</taxon>
        <taxon>Malpighiales</taxon>
        <taxon>Salicaceae</taxon>
        <taxon>Saliceae</taxon>
        <taxon>Populus</taxon>
    </lineage>
</organism>
<dbReference type="Pfam" id="PF05701">
    <property type="entry name" value="WEMBL"/>
    <property type="match status" value="1"/>
</dbReference>
<dbReference type="GO" id="GO:0005829">
    <property type="term" value="C:cytosol"/>
    <property type="evidence" value="ECO:0007669"/>
    <property type="project" value="TreeGrafter"/>
</dbReference>
<keyword evidence="2 3" id="KW-0175">Coiled coil</keyword>
<feature type="coiled-coil region" evidence="3">
    <location>
        <begin position="89"/>
        <end position="190"/>
    </location>
</feature>
<feature type="region of interest" description="Disordered" evidence="4">
    <location>
        <begin position="1"/>
        <end position="27"/>
    </location>
</feature>
<evidence type="ECO:0000256" key="2">
    <source>
        <dbReference type="ARBA" id="ARBA00023054"/>
    </source>
</evidence>
<reference evidence="6" key="1">
    <citation type="submission" date="2025-08" db="UniProtKB">
        <authorList>
            <consortium name="RefSeq"/>
        </authorList>
    </citation>
    <scope>IDENTIFICATION</scope>
</reference>
<dbReference type="PANTHER" id="PTHR32054:SF42">
    <property type="entry name" value="WEB FAMILY PROTEIN"/>
    <property type="match status" value="1"/>
</dbReference>
<evidence type="ECO:0000256" key="3">
    <source>
        <dbReference type="SAM" id="Coils"/>
    </source>
</evidence>
<accession>A0AAJ6T0C8</accession>
<evidence type="ECO:0000313" key="5">
    <source>
        <dbReference type="Proteomes" id="UP000694918"/>
    </source>
</evidence>
<evidence type="ECO:0000313" key="6">
    <source>
        <dbReference type="RefSeq" id="XP_011002348.1"/>
    </source>
</evidence>
<dbReference type="GeneID" id="105109353"/>
<dbReference type="PANTHER" id="PTHR32054">
    <property type="entry name" value="HEAVY CHAIN, PUTATIVE, EXPRESSED-RELATED-RELATED"/>
    <property type="match status" value="1"/>
</dbReference>
<evidence type="ECO:0000256" key="1">
    <source>
        <dbReference type="ARBA" id="ARBA00005485"/>
    </source>
</evidence>
<evidence type="ECO:0000256" key="4">
    <source>
        <dbReference type="SAM" id="MobiDB-lite"/>
    </source>
</evidence>
<dbReference type="Proteomes" id="UP000694918">
    <property type="component" value="Unplaced"/>
</dbReference>
<feature type="coiled-coil region" evidence="3">
    <location>
        <begin position="222"/>
        <end position="297"/>
    </location>
</feature>
<proteinExistence type="inferred from homology"/>
<feature type="coiled-coil region" evidence="3">
    <location>
        <begin position="342"/>
        <end position="432"/>
    </location>
</feature>
<dbReference type="AlphaFoldDB" id="A0AAJ6T0C8"/>
<protein>
    <submittedName>
        <fullName evidence="6">WEB family protein At1g12150-like</fullName>
    </submittedName>
</protein>
<gene>
    <name evidence="6" type="primary">LOC105109353</name>
</gene>
<dbReference type="KEGG" id="peu:105109353"/>
<dbReference type="GO" id="GO:0009904">
    <property type="term" value="P:chloroplast accumulation movement"/>
    <property type="evidence" value="ECO:0007669"/>
    <property type="project" value="TreeGrafter"/>
</dbReference>
<dbReference type="InterPro" id="IPR008545">
    <property type="entry name" value="Web"/>
</dbReference>
<comment type="similarity">
    <text evidence="1">Belongs to the WEB family.</text>
</comment>
<name>A0AAJ6T0C8_POPEU</name>
<keyword evidence="5" id="KW-1185">Reference proteome</keyword>
<feature type="coiled-coil region" evidence="3">
    <location>
        <begin position="472"/>
        <end position="530"/>
    </location>
</feature>
<dbReference type="RefSeq" id="XP_011002348.1">
    <property type="nucleotide sequence ID" value="XM_011004046.1"/>
</dbReference>
<dbReference type="GO" id="GO:0009903">
    <property type="term" value="P:chloroplast avoidance movement"/>
    <property type="evidence" value="ECO:0007669"/>
    <property type="project" value="TreeGrafter"/>
</dbReference>
<sequence length="538" mass="60346">MVTVLGGTDQQKAAGSPRGEVGEIDTKKPFQSVKAAVSLFGEVATNGKPAVRRSRLSSENVLDKETQIVLAQRDVDKFKREGETAETTRAGADSELEKAKRTLNDLTTKLKAVDENKKLAIETAEAVNEKAKKLEAAKSQQLMENAARELELELELDEARQQYEMTACELDAAKEQINKIRQDFDAALEAKSSSFKQAAEAQRSARTNKERASDLSHEIGAMQESARQLKIASAQIQEQQAKVVAEKDARIRVCKTVMAEAEKNLEILKKEYDPEITKNLQAKLAETSAEIELLQEEMKKGHALEMERMRALTIEFNEATKALQEIAIEESSLRNMVTSLRMELENVKMEKTELLVKEIEKEYAVIEKETENARREAEEMKNNAEELKEEAKNARLLAQDAEGKLELALKVVEEAKTAEKKAREEMKTLSERKSIEDQDADNKIKISLGEFESLKKKVDESRNIADTTVTDVMAQVEAMNASNNEVEKLEESLKAIEEIKEATSMALRSAEMSEAAQKTLKAQLQRWREEEQTVLVVA</sequence>